<proteinExistence type="predicted"/>
<dbReference type="NCBIfam" id="TIGR02436">
    <property type="entry name" value="four helix bundle protein"/>
    <property type="match status" value="1"/>
</dbReference>
<dbReference type="PANTHER" id="PTHR38471">
    <property type="entry name" value="FOUR HELIX BUNDLE PROTEIN"/>
    <property type="match status" value="1"/>
</dbReference>
<dbReference type="SUPFAM" id="SSF158446">
    <property type="entry name" value="IVS-encoded protein-like"/>
    <property type="match status" value="1"/>
</dbReference>
<sequence>MTSEQLKIRTKQYSLLIINLVEKLPVTTASKIVAYQIAKSGTSVGANYRAVCRARSDREFISKMEIVLEEADETLFWLEIISEKCWIEKDSIDAIWKEGNELTAIFVSSLKTVKSKI</sequence>
<keyword evidence="2" id="KW-1185">Reference proteome</keyword>
<accession>A0ABU9I100</accession>
<evidence type="ECO:0000313" key="2">
    <source>
        <dbReference type="Proteomes" id="UP001464555"/>
    </source>
</evidence>
<dbReference type="InterPro" id="IPR012657">
    <property type="entry name" value="23S_rRNA-intervening_sequence"/>
</dbReference>
<dbReference type="Pfam" id="PF05635">
    <property type="entry name" value="23S_rRNA_IVP"/>
    <property type="match status" value="1"/>
</dbReference>
<dbReference type="PANTHER" id="PTHR38471:SF2">
    <property type="entry name" value="FOUR HELIX BUNDLE PROTEIN"/>
    <property type="match status" value="1"/>
</dbReference>
<protein>
    <submittedName>
        <fullName evidence="1">Four helix bundle protein</fullName>
    </submittedName>
</protein>
<dbReference type="Gene3D" id="1.20.1440.60">
    <property type="entry name" value="23S rRNA-intervening sequence"/>
    <property type="match status" value="1"/>
</dbReference>
<reference evidence="1 2" key="1">
    <citation type="submission" date="2024-04" db="EMBL/GenBank/DDBJ databases">
        <title>Flavobacterium sp. DGU11 16S ribosomal RNA gene Genome sequencing and assembly.</title>
        <authorList>
            <person name="Park S."/>
        </authorList>
    </citation>
    <scope>NUCLEOTIDE SEQUENCE [LARGE SCALE GENOMIC DNA]</scope>
    <source>
        <strain evidence="1 2">DGU11</strain>
    </source>
</reference>
<organism evidence="1 2">
    <name type="scientific">Flavobacterium arundinis</name>
    <dbReference type="NCBI Taxonomy" id="3139143"/>
    <lineage>
        <taxon>Bacteria</taxon>
        <taxon>Pseudomonadati</taxon>
        <taxon>Bacteroidota</taxon>
        <taxon>Flavobacteriia</taxon>
        <taxon>Flavobacteriales</taxon>
        <taxon>Flavobacteriaceae</taxon>
        <taxon>Flavobacterium</taxon>
    </lineage>
</organism>
<dbReference type="PIRSF" id="PIRSF035652">
    <property type="entry name" value="CHP02436"/>
    <property type="match status" value="1"/>
</dbReference>
<name>A0ABU9I100_9FLAO</name>
<comment type="caution">
    <text evidence="1">The sequence shown here is derived from an EMBL/GenBank/DDBJ whole genome shotgun (WGS) entry which is preliminary data.</text>
</comment>
<evidence type="ECO:0000313" key="1">
    <source>
        <dbReference type="EMBL" id="MEL1245694.1"/>
    </source>
</evidence>
<dbReference type="InterPro" id="IPR036583">
    <property type="entry name" value="23S_rRNA_IVS_sf"/>
</dbReference>
<dbReference type="RefSeq" id="WP_341697988.1">
    <property type="nucleotide sequence ID" value="NZ_JBBYHR010000009.1"/>
</dbReference>
<dbReference type="EMBL" id="JBBYHR010000009">
    <property type="protein sequence ID" value="MEL1245694.1"/>
    <property type="molecule type" value="Genomic_DNA"/>
</dbReference>
<dbReference type="Proteomes" id="UP001464555">
    <property type="component" value="Unassembled WGS sequence"/>
</dbReference>
<gene>
    <name evidence="1" type="ORF">AAEO56_15585</name>
</gene>